<evidence type="ECO:0000313" key="4">
    <source>
        <dbReference type="Proteomes" id="UP000094455"/>
    </source>
</evidence>
<dbReference type="EMBL" id="KV454002">
    <property type="protein sequence ID" value="ODQ47495.1"/>
    <property type="molecule type" value="Genomic_DNA"/>
</dbReference>
<feature type="compositionally biased region" description="Acidic residues" evidence="2">
    <location>
        <begin position="485"/>
        <end position="507"/>
    </location>
</feature>
<feature type="compositionally biased region" description="Polar residues" evidence="2">
    <location>
        <begin position="107"/>
        <end position="118"/>
    </location>
</feature>
<feature type="compositionally biased region" description="Low complexity" evidence="2">
    <location>
        <begin position="66"/>
        <end position="79"/>
    </location>
</feature>
<feature type="region of interest" description="Disordered" evidence="2">
    <location>
        <begin position="1"/>
        <end position="118"/>
    </location>
</feature>
<reference evidence="3 4" key="1">
    <citation type="journal article" date="2016" name="Proc. Natl. Acad. Sci. U.S.A.">
        <title>Comparative genomics of biotechnologically important yeasts.</title>
        <authorList>
            <person name="Riley R."/>
            <person name="Haridas S."/>
            <person name="Wolfe K.H."/>
            <person name="Lopes M.R."/>
            <person name="Hittinger C.T."/>
            <person name="Goeker M."/>
            <person name="Salamov A.A."/>
            <person name="Wisecaver J.H."/>
            <person name="Long T.M."/>
            <person name="Calvey C.H."/>
            <person name="Aerts A.L."/>
            <person name="Barry K.W."/>
            <person name="Choi C."/>
            <person name="Clum A."/>
            <person name="Coughlan A.Y."/>
            <person name="Deshpande S."/>
            <person name="Douglass A.P."/>
            <person name="Hanson S.J."/>
            <person name="Klenk H.-P."/>
            <person name="LaButti K.M."/>
            <person name="Lapidus A."/>
            <person name="Lindquist E.A."/>
            <person name="Lipzen A.M."/>
            <person name="Meier-Kolthoff J.P."/>
            <person name="Ohm R.A."/>
            <person name="Otillar R.P."/>
            <person name="Pangilinan J.L."/>
            <person name="Peng Y."/>
            <person name="Rokas A."/>
            <person name="Rosa C.A."/>
            <person name="Scheuner C."/>
            <person name="Sibirny A.A."/>
            <person name="Slot J.C."/>
            <person name="Stielow J.B."/>
            <person name="Sun H."/>
            <person name="Kurtzman C.P."/>
            <person name="Blackwell M."/>
            <person name="Grigoriev I.V."/>
            <person name="Jeffries T.W."/>
        </authorList>
    </citation>
    <scope>NUCLEOTIDE SEQUENCE [LARGE SCALE GENOMIC DNA]</scope>
    <source>
        <strain evidence="3 4">NRRL Y-2026</strain>
    </source>
</reference>
<feature type="compositionally biased region" description="Low complexity" evidence="2">
    <location>
        <begin position="26"/>
        <end position="49"/>
    </location>
</feature>
<feature type="compositionally biased region" description="Low complexity" evidence="2">
    <location>
        <begin position="90"/>
        <end position="106"/>
    </location>
</feature>
<feature type="region of interest" description="Disordered" evidence="2">
    <location>
        <begin position="135"/>
        <end position="164"/>
    </location>
</feature>
<feature type="region of interest" description="Disordered" evidence="2">
    <location>
        <begin position="480"/>
        <end position="519"/>
    </location>
</feature>
<dbReference type="Proteomes" id="UP000094455">
    <property type="component" value="Unassembled WGS sequence"/>
</dbReference>
<sequence>MVSFLNSLSRKSVLKPTDEGPNGDHSPSGSSANPRSSLSLNSRNSIRASVRAFSPNASSPEIKEPNSSNKNSSSSNSNNAGKRSSRFAPSSGTTTASTTSIRSSITEHSNLTSAPSLSQMPLVKRAPVSAVNTSVNHSLSNNHTPVSSNNEDSSIQTKPPKIKDPSISREIENLRTSYRQQNFWKYHIVKLAPHEFYMTTNPDKRHRFIRNAPSYFVKLELPTEANSGDKNVKGEEKKKSTFTSAFKNRSQVDKGFRLVFTQQQVIGINGYDGCYRPFVIEKVPKELGGHYKISCQYNEFQQDWNLHNNVNENNSKSVRNLNFQFTNSNAKPSKNINNPYADADEAKKDKEKEKDKAANIYDAANNLVLADDYTMGDFLHVCVIKEKKKSLFIKSKFDGVKLAKPGSVYFLDTGFFKQRKWFDPIVSVFRPCNRDVKNKLTKSMLVNSKFNMNLSDSKKLFSANKLNVDFSNINLKDGRKHDHDDDVDDDDDDFDYDNDEDEDEEMSENVTDLDNPAGSNYDKFYNAKDGFYSRHPKDDSPNDYKIGWLTIYEKGRYFEKIPNGGNWQMVLGLTFATGFEKMIDKYIKDLAEVS</sequence>
<name>A0A1E3NN03_9ASCO</name>
<feature type="compositionally biased region" description="Polar residues" evidence="2">
    <location>
        <begin position="135"/>
        <end position="157"/>
    </location>
</feature>
<keyword evidence="4" id="KW-1185">Reference proteome</keyword>
<evidence type="ECO:0000313" key="3">
    <source>
        <dbReference type="EMBL" id="ODQ47495.1"/>
    </source>
</evidence>
<dbReference type="OrthoDB" id="4087488at2759"/>
<evidence type="ECO:0000256" key="1">
    <source>
        <dbReference type="SAM" id="Coils"/>
    </source>
</evidence>
<dbReference type="RefSeq" id="XP_019018608.1">
    <property type="nucleotide sequence ID" value="XM_019163267.1"/>
</dbReference>
<protein>
    <submittedName>
        <fullName evidence="3">Uncharacterized protein</fullName>
    </submittedName>
</protein>
<feature type="coiled-coil region" evidence="1">
    <location>
        <begin position="340"/>
        <end position="367"/>
    </location>
</feature>
<feature type="compositionally biased region" description="Polar residues" evidence="2">
    <location>
        <begin position="1"/>
        <end position="10"/>
    </location>
</feature>
<dbReference type="GeneID" id="30179954"/>
<proteinExistence type="predicted"/>
<evidence type="ECO:0000256" key="2">
    <source>
        <dbReference type="SAM" id="MobiDB-lite"/>
    </source>
</evidence>
<accession>A0A1E3NN03</accession>
<dbReference type="STRING" id="763406.A0A1E3NN03"/>
<organism evidence="3 4">
    <name type="scientific">Pichia membranifaciens NRRL Y-2026</name>
    <dbReference type="NCBI Taxonomy" id="763406"/>
    <lineage>
        <taxon>Eukaryota</taxon>
        <taxon>Fungi</taxon>
        <taxon>Dikarya</taxon>
        <taxon>Ascomycota</taxon>
        <taxon>Saccharomycotina</taxon>
        <taxon>Pichiomycetes</taxon>
        <taxon>Pichiales</taxon>
        <taxon>Pichiaceae</taxon>
        <taxon>Pichia</taxon>
    </lineage>
</organism>
<gene>
    <name evidence="3" type="ORF">PICMEDRAFT_57953</name>
</gene>
<dbReference type="AlphaFoldDB" id="A0A1E3NN03"/>
<keyword evidence="1" id="KW-0175">Coiled coil</keyword>